<evidence type="ECO:0000313" key="2">
    <source>
        <dbReference type="Proteomes" id="UP001499852"/>
    </source>
</evidence>
<protein>
    <recommendedName>
        <fullName evidence="3">Alpha/beta hydrolase</fullName>
    </recommendedName>
</protein>
<dbReference type="PANTHER" id="PTHR22946">
    <property type="entry name" value="DIENELACTONE HYDROLASE DOMAIN-CONTAINING PROTEIN-RELATED"/>
    <property type="match status" value="1"/>
</dbReference>
<evidence type="ECO:0008006" key="3">
    <source>
        <dbReference type="Google" id="ProtNLM"/>
    </source>
</evidence>
<dbReference type="RefSeq" id="WP_345735283.1">
    <property type="nucleotide sequence ID" value="NZ_BAABIA010000002.1"/>
</dbReference>
<dbReference type="InterPro" id="IPR050261">
    <property type="entry name" value="FrsA_esterase"/>
</dbReference>
<keyword evidence="2" id="KW-1185">Reference proteome</keyword>
<name>A0ABP9P1S3_9BACT</name>
<evidence type="ECO:0000313" key="1">
    <source>
        <dbReference type="EMBL" id="GAA5135942.1"/>
    </source>
</evidence>
<dbReference type="EMBL" id="BAABIA010000002">
    <property type="protein sequence ID" value="GAA5135942.1"/>
    <property type="molecule type" value="Genomic_DNA"/>
</dbReference>
<dbReference type="SUPFAM" id="SSF53474">
    <property type="entry name" value="alpha/beta-Hydrolases"/>
    <property type="match status" value="1"/>
</dbReference>
<dbReference type="InterPro" id="IPR029058">
    <property type="entry name" value="AB_hydrolase_fold"/>
</dbReference>
<dbReference type="Gene3D" id="3.40.50.1820">
    <property type="entry name" value="alpha/beta hydrolase"/>
    <property type="match status" value="1"/>
</dbReference>
<sequence length="359" mass="39237">MKNLRLLLVLAFGVSGLGAAEIAPIRGLSRTNLLEYRDEAGKLKTATTVAEWEVRRKAAVAAFLSMTGPLPGEAMRCPLDLQIEEEVDCGSYVRRLISYASSPGGRVPAYLCIPKAALGGKPAPAVLCLHPTENVIGHKVVVGLGGKPHRQYAAELAERGYVTLAPSYPLLALYQPDLKALGFTSGTMKAVWDNIRGLDLLETLPFVKKEAGFATIGHSLGGHNSIFTAVLEPRLKAIVSSCGFDSVLDYKDGNIKGWVQERYILKMGDYLGRPQDVPFDYYELIACLAPRAFYVNAPLKDSNFKWDSVDRIATAAEAVYKLHGAEGRVTIRHPDCDHDFPDTERYESYGVIEKVLGKP</sequence>
<gene>
    <name evidence="1" type="ORF">GCM10023213_10130</name>
</gene>
<proteinExistence type="predicted"/>
<accession>A0ABP9P1S3</accession>
<reference evidence="2" key="1">
    <citation type="journal article" date="2019" name="Int. J. Syst. Evol. Microbiol.">
        <title>The Global Catalogue of Microorganisms (GCM) 10K type strain sequencing project: providing services to taxonomists for standard genome sequencing and annotation.</title>
        <authorList>
            <consortium name="The Broad Institute Genomics Platform"/>
            <consortium name="The Broad Institute Genome Sequencing Center for Infectious Disease"/>
            <person name="Wu L."/>
            <person name="Ma J."/>
        </authorList>
    </citation>
    <scope>NUCLEOTIDE SEQUENCE [LARGE SCALE GENOMIC DNA]</scope>
    <source>
        <strain evidence="2">JCM 18053</strain>
    </source>
</reference>
<dbReference type="Proteomes" id="UP001499852">
    <property type="component" value="Unassembled WGS sequence"/>
</dbReference>
<organism evidence="1 2">
    <name type="scientific">Prosthecobacter algae</name>
    <dbReference type="NCBI Taxonomy" id="1144682"/>
    <lineage>
        <taxon>Bacteria</taxon>
        <taxon>Pseudomonadati</taxon>
        <taxon>Verrucomicrobiota</taxon>
        <taxon>Verrucomicrobiia</taxon>
        <taxon>Verrucomicrobiales</taxon>
        <taxon>Verrucomicrobiaceae</taxon>
        <taxon>Prosthecobacter</taxon>
    </lineage>
</organism>
<comment type="caution">
    <text evidence="1">The sequence shown here is derived from an EMBL/GenBank/DDBJ whole genome shotgun (WGS) entry which is preliminary data.</text>
</comment>